<gene>
    <name evidence="11" type="ORF">EVG20_g6460</name>
</gene>
<evidence type="ECO:0000256" key="9">
    <source>
        <dbReference type="PIRSR" id="PIRSR602401-1"/>
    </source>
</evidence>
<name>A0A4Y9YNK2_9AGAM</name>
<evidence type="ECO:0000256" key="7">
    <source>
        <dbReference type="ARBA" id="ARBA00023004"/>
    </source>
</evidence>
<evidence type="ECO:0000256" key="1">
    <source>
        <dbReference type="ARBA" id="ARBA00001971"/>
    </source>
</evidence>
<comment type="cofactor">
    <cofactor evidence="1 9">
        <name>heme</name>
        <dbReference type="ChEBI" id="CHEBI:30413"/>
    </cofactor>
</comment>
<proteinExistence type="inferred from homology"/>
<evidence type="ECO:0008006" key="13">
    <source>
        <dbReference type="Google" id="ProtNLM"/>
    </source>
</evidence>
<accession>A0A4Y9YNK2</accession>
<keyword evidence="4 9" id="KW-0349">Heme</keyword>
<evidence type="ECO:0000256" key="8">
    <source>
        <dbReference type="ARBA" id="ARBA00023033"/>
    </source>
</evidence>
<reference evidence="11 12" key="1">
    <citation type="submission" date="2019-02" db="EMBL/GenBank/DDBJ databases">
        <title>Genome sequencing of the rare red list fungi Dentipellis fragilis.</title>
        <authorList>
            <person name="Buettner E."/>
            <person name="Kellner H."/>
        </authorList>
    </citation>
    <scope>NUCLEOTIDE SEQUENCE [LARGE SCALE GENOMIC DNA]</scope>
    <source>
        <strain evidence="11 12">DSM 105465</strain>
    </source>
</reference>
<comment type="caution">
    <text evidence="11">The sequence shown here is derived from an EMBL/GenBank/DDBJ whole genome shotgun (WGS) entry which is preliminary data.</text>
</comment>
<organism evidence="11 12">
    <name type="scientific">Dentipellis fragilis</name>
    <dbReference type="NCBI Taxonomy" id="205917"/>
    <lineage>
        <taxon>Eukaryota</taxon>
        <taxon>Fungi</taxon>
        <taxon>Dikarya</taxon>
        <taxon>Basidiomycota</taxon>
        <taxon>Agaricomycotina</taxon>
        <taxon>Agaricomycetes</taxon>
        <taxon>Russulales</taxon>
        <taxon>Hericiaceae</taxon>
        <taxon>Dentipellis</taxon>
    </lineage>
</organism>
<evidence type="ECO:0000313" key="11">
    <source>
        <dbReference type="EMBL" id="TFY63091.1"/>
    </source>
</evidence>
<evidence type="ECO:0000256" key="3">
    <source>
        <dbReference type="ARBA" id="ARBA00010617"/>
    </source>
</evidence>
<keyword evidence="6 10" id="KW-0560">Oxidoreductase</keyword>
<sequence>MASLTSLVFVIAFPACYLLYKIIRTRYSLRGLRGPPSSSFWIGNQQDILYQNEVGDVEFQWMRKYGSAWRLYADPKAIQYVLHTSGYRFPKHAIVNEDSRLTVGDGLIWAHGDDHKRQRKIVNTAFTAPQLKSFLGLFQQQSSKVSRFDLFSHPLCNERNCLKLVQKWNDEVGAADSVINIAPWLSRLTLDIMGIAGFNFEFGALDDAENKVNEAYKDLVMEGTLYRTKFDVVSRSLWKYVPEDILHLVRYLPLKNYARYLKYTTFMTGFAKEIFRKSELKGTGNDVISVLYRANAAEDPRKRLVGAQLYDQVSTVLLAGHDTTAFTLTWFFWELAKNVSWQTKIREEILAVRASVINRGDLDFSVSDLEGMTSLNAALKESMRLHPILWQLFRMAGQDDVIPLDFPIVTESGKTLSIPVRKGQDVTISVSAYNRMPQVWGEDAHEFNPDRFLGIDKTKQTIVGLHANLINFSGGIRGCIGWRFSLIEQQAIAVALLEHFEFSMSEEKDIKRIPSAIMVPVAEGHEGAWLGLSVKSIR</sequence>
<dbReference type="AlphaFoldDB" id="A0A4Y9YNK2"/>
<comment type="pathway">
    <text evidence="2">Secondary metabolite biosynthesis.</text>
</comment>
<evidence type="ECO:0000313" key="12">
    <source>
        <dbReference type="Proteomes" id="UP000298327"/>
    </source>
</evidence>
<dbReference type="InterPro" id="IPR050121">
    <property type="entry name" value="Cytochrome_P450_monoxygenase"/>
</dbReference>
<dbReference type="GO" id="GO:0005506">
    <property type="term" value="F:iron ion binding"/>
    <property type="evidence" value="ECO:0007669"/>
    <property type="project" value="InterPro"/>
</dbReference>
<evidence type="ECO:0000256" key="6">
    <source>
        <dbReference type="ARBA" id="ARBA00023002"/>
    </source>
</evidence>
<keyword evidence="12" id="KW-1185">Reference proteome</keyword>
<dbReference type="PRINTS" id="PR00385">
    <property type="entry name" value="P450"/>
</dbReference>
<dbReference type="InterPro" id="IPR001128">
    <property type="entry name" value="Cyt_P450"/>
</dbReference>
<evidence type="ECO:0000256" key="10">
    <source>
        <dbReference type="RuleBase" id="RU000461"/>
    </source>
</evidence>
<dbReference type="SUPFAM" id="SSF48264">
    <property type="entry name" value="Cytochrome P450"/>
    <property type="match status" value="1"/>
</dbReference>
<dbReference type="Proteomes" id="UP000298327">
    <property type="component" value="Unassembled WGS sequence"/>
</dbReference>
<dbReference type="OrthoDB" id="1470350at2759"/>
<dbReference type="Gene3D" id="1.10.630.10">
    <property type="entry name" value="Cytochrome P450"/>
    <property type="match status" value="1"/>
</dbReference>
<keyword evidence="5 9" id="KW-0479">Metal-binding</keyword>
<dbReference type="STRING" id="205917.A0A4Y9YNK2"/>
<dbReference type="GO" id="GO:0020037">
    <property type="term" value="F:heme binding"/>
    <property type="evidence" value="ECO:0007669"/>
    <property type="project" value="InterPro"/>
</dbReference>
<dbReference type="PROSITE" id="PS00086">
    <property type="entry name" value="CYTOCHROME_P450"/>
    <property type="match status" value="1"/>
</dbReference>
<evidence type="ECO:0000256" key="4">
    <source>
        <dbReference type="ARBA" id="ARBA00022617"/>
    </source>
</evidence>
<keyword evidence="7 9" id="KW-0408">Iron</keyword>
<dbReference type="InterPro" id="IPR002401">
    <property type="entry name" value="Cyt_P450_E_grp-I"/>
</dbReference>
<feature type="binding site" description="axial binding residue" evidence="9">
    <location>
        <position position="479"/>
    </location>
    <ligand>
        <name>heme</name>
        <dbReference type="ChEBI" id="CHEBI:30413"/>
    </ligand>
    <ligandPart>
        <name>Fe</name>
        <dbReference type="ChEBI" id="CHEBI:18248"/>
    </ligandPart>
</feature>
<dbReference type="GO" id="GO:0004497">
    <property type="term" value="F:monooxygenase activity"/>
    <property type="evidence" value="ECO:0007669"/>
    <property type="project" value="UniProtKB-KW"/>
</dbReference>
<evidence type="ECO:0000256" key="5">
    <source>
        <dbReference type="ARBA" id="ARBA00022723"/>
    </source>
</evidence>
<comment type="similarity">
    <text evidence="3 10">Belongs to the cytochrome P450 family.</text>
</comment>
<dbReference type="GO" id="GO:0016705">
    <property type="term" value="F:oxidoreductase activity, acting on paired donors, with incorporation or reduction of molecular oxygen"/>
    <property type="evidence" value="ECO:0007669"/>
    <property type="project" value="InterPro"/>
</dbReference>
<keyword evidence="8 10" id="KW-0503">Monooxygenase</keyword>
<dbReference type="InterPro" id="IPR036396">
    <property type="entry name" value="Cyt_P450_sf"/>
</dbReference>
<dbReference type="Pfam" id="PF00067">
    <property type="entry name" value="p450"/>
    <property type="match status" value="1"/>
</dbReference>
<dbReference type="PRINTS" id="PR00463">
    <property type="entry name" value="EP450I"/>
</dbReference>
<protein>
    <recommendedName>
        <fullName evidence="13">Cytochrome P450</fullName>
    </recommendedName>
</protein>
<dbReference type="EMBL" id="SEOQ01000433">
    <property type="protein sequence ID" value="TFY63091.1"/>
    <property type="molecule type" value="Genomic_DNA"/>
</dbReference>
<dbReference type="InterPro" id="IPR017972">
    <property type="entry name" value="Cyt_P450_CS"/>
</dbReference>
<dbReference type="PANTHER" id="PTHR24305">
    <property type="entry name" value="CYTOCHROME P450"/>
    <property type="match status" value="1"/>
</dbReference>
<evidence type="ECO:0000256" key="2">
    <source>
        <dbReference type="ARBA" id="ARBA00005179"/>
    </source>
</evidence>
<dbReference type="PANTHER" id="PTHR24305:SF166">
    <property type="entry name" value="CYTOCHROME P450 12A4, MITOCHONDRIAL-RELATED"/>
    <property type="match status" value="1"/>
</dbReference>